<accession>A0A5J5DS46</accession>
<gene>
    <name evidence="4" type="ORF">EM848_11825</name>
    <name evidence="3" type="ORF">EMO90_11925</name>
</gene>
<protein>
    <submittedName>
        <fullName evidence="4">SGNH/GDSL hydrolase family protein</fullName>
    </submittedName>
</protein>
<dbReference type="OrthoDB" id="3238677at2"/>
<sequence>MSGCAGPSPPWRRLPSPTGSPLGCPLNGSALRMTEGLPFAAHRSKLCPSLNAMWKVHMNRIVSRMLTVLAAVGLVAGVGISVSHAQGWASSGTVAAAAPTATQASATQTSATLIDESFDAQTTPADFGFSSDATVSGGALTLEPRSGAGHAAHRDFDPEVIGQKQFDLAFTWSVDAEDDQSGNGIELRDLYGRLLFALSGGVDESGNERIGVATKGAAVDESSAGKDSGLPSYTYEPADLSQTYAIALHADFTTKTVEYSVKDKDGDVVVGGTAATKATSLYRMYAVAYQAGGEGAQTIDDFTLTGTDTSTAYPLKGKRVYAFGDSLIDGFLYDQAGFVTFASYAEGFKLNDYARNGATILPSEIDAQHGGQILKQAANVSANTPDPDVIVFNGGTNDTPLDNTTAADEEEYTQYFEQTIRTFHEKWPSTPIIYVTAAKMGYVGSYGEQQLHDLELKICRKWGVTVADVYANSGLDTRVDTQRKKYSFDELDANGLPGTPETVTYDDPSKQPSGIHPNLDGIEKFYQPIFTKTLRAVIAAPSAPVDPSTGRGELQDLVDTASALSEADFEAEEWPAFASALANAKNVLGSGSGGSGTTGGAAGASLYGGASDAADGRFTEAISNLRTAMNALRQKATTQLRVLYNPHNGDHLYTTSLAEYNRLISLEWQSQGLDSGFPVASSAAPGSTALYRVYNPNNGEHLLVAHGEAKSLTAIGWTAETGADGITGTPYCYLPQNGTVPVYRLYNPTQSPSNADGHYYTSSATEASSLVQAGWVLEQTLYTAEY</sequence>
<dbReference type="Gene3D" id="3.40.50.1110">
    <property type="entry name" value="SGNH hydrolase"/>
    <property type="match status" value="1"/>
</dbReference>
<evidence type="ECO:0000313" key="3">
    <source>
        <dbReference type="EMBL" id="KAA8815678.1"/>
    </source>
</evidence>
<evidence type="ECO:0000313" key="5">
    <source>
        <dbReference type="Proteomes" id="UP000345527"/>
    </source>
</evidence>
<comment type="caution">
    <text evidence="4">The sequence shown here is derived from an EMBL/GenBank/DDBJ whole genome shotgun (WGS) entry which is preliminary data.</text>
</comment>
<dbReference type="AlphaFoldDB" id="A0A5J5DS46"/>
<evidence type="ECO:0000313" key="6">
    <source>
        <dbReference type="Proteomes" id="UP000374630"/>
    </source>
</evidence>
<dbReference type="EMBL" id="RZOA01000043">
    <property type="protein sequence ID" value="KAA8820846.1"/>
    <property type="molecule type" value="Genomic_DNA"/>
</dbReference>
<evidence type="ECO:0000259" key="2">
    <source>
        <dbReference type="Pfam" id="PF18885"/>
    </source>
</evidence>
<dbReference type="GO" id="GO:0016787">
    <property type="term" value="F:hydrolase activity"/>
    <property type="evidence" value="ECO:0007669"/>
    <property type="project" value="UniProtKB-KW"/>
</dbReference>
<dbReference type="Proteomes" id="UP000345527">
    <property type="component" value="Unassembled WGS sequence"/>
</dbReference>
<dbReference type="InterPro" id="IPR043708">
    <property type="entry name" value="DUF5648"/>
</dbReference>
<dbReference type="CDD" id="cd00229">
    <property type="entry name" value="SGNH_hydrolase"/>
    <property type="match status" value="1"/>
</dbReference>
<dbReference type="Pfam" id="PF13472">
    <property type="entry name" value="Lipase_GDSL_2"/>
    <property type="match status" value="1"/>
</dbReference>
<evidence type="ECO:0000259" key="1">
    <source>
        <dbReference type="Pfam" id="PF13472"/>
    </source>
</evidence>
<dbReference type="Proteomes" id="UP000374630">
    <property type="component" value="Unassembled WGS sequence"/>
</dbReference>
<organism evidence="4 5">
    <name type="scientific">Bifidobacterium vespertilionis</name>
    <dbReference type="NCBI Taxonomy" id="2562524"/>
    <lineage>
        <taxon>Bacteria</taxon>
        <taxon>Bacillati</taxon>
        <taxon>Actinomycetota</taxon>
        <taxon>Actinomycetes</taxon>
        <taxon>Bifidobacteriales</taxon>
        <taxon>Bifidobacteriaceae</taxon>
        <taxon>Bifidobacterium</taxon>
    </lineage>
</organism>
<name>A0A5J5DS46_9BIFI</name>
<reference evidence="5 6" key="1">
    <citation type="journal article" date="2019" name="Syst. Appl. Microbiol.">
        <title>Characterization of Bifidobacterium species in feaces of the Egyptian fruit bat: Description of B. vespertilionis sp. nov. and B. rousetti sp. nov.</title>
        <authorList>
            <person name="Modesto M."/>
            <person name="Satti M."/>
            <person name="Watanabe K."/>
            <person name="Puglisi E."/>
            <person name="Morelli L."/>
            <person name="Huang C.-H."/>
            <person name="Liou J.-S."/>
            <person name="Miyashita M."/>
            <person name="Tamura T."/>
            <person name="Saito S."/>
            <person name="Mori K."/>
            <person name="Huang L."/>
            <person name="Sciavilla P."/>
            <person name="Sandri C."/>
            <person name="Spiezio C."/>
            <person name="Vitali F."/>
            <person name="Cavalieri D."/>
            <person name="Perpetuini G."/>
            <person name="Tofalo R."/>
            <person name="Bonetti A."/>
            <person name="Arita M."/>
            <person name="Mattarelli P."/>
        </authorList>
    </citation>
    <scope>NUCLEOTIDE SEQUENCE [LARGE SCALE GENOMIC DNA]</scope>
    <source>
        <strain evidence="3 6">RST16</strain>
        <strain evidence="4 5">RST8</strain>
    </source>
</reference>
<evidence type="ECO:0000313" key="4">
    <source>
        <dbReference type="EMBL" id="KAA8820846.1"/>
    </source>
</evidence>
<proteinExistence type="predicted"/>
<dbReference type="InterPro" id="IPR013830">
    <property type="entry name" value="SGNH_hydro"/>
</dbReference>
<keyword evidence="6" id="KW-1185">Reference proteome</keyword>
<keyword evidence="4" id="KW-0378">Hydrolase</keyword>
<feature type="domain" description="DUF5648" evidence="2">
    <location>
        <begin position="643"/>
        <end position="781"/>
    </location>
</feature>
<dbReference type="SUPFAM" id="SSF52266">
    <property type="entry name" value="SGNH hydrolase"/>
    <property type="match status" value="1"/>
</dbReference>
<feature type="domain" description="SGNH hydrolase-type esterase" evidence="1">
    <location>
        <begin position="322"/>
        <end position="521"/>
    </location>
</feature>
<dbReference type="EMBL" id="RZNZ01000027">
    <property type="protein sequence ID" value="KAA8815678.1"/>
    <property type="molecule type" value="Genomic_DNA"/>
</dbReference>
<dbReference type="InterPro" id="IPR036514">
    <property type="entry name" value="SGNH_hydro_sf"/>
</dbReference>
<dbReference type="Pfam" id="PF18885">
    <property type="entry name" value="DUF5648"/>
    <property type="match status" value="1"/>
</dbReference>